<dbReference type="EMBL" id="NVBO01000023">
    <property type="protein sequence ID" value="PFS06765.1"/>
    <property type="molecule type" value="Genomic_DNA"/>
</dbReference>
<accession>A0AA44TG91</accession>
<dbReference type="Pfam" id="PF08378">
    <property type="entry name" value="NERD"/>
    <property type="match status" value="1"/>
</dbReference>
<evidence type="ECO:0000313" key="3">
    <source>
        <dbReference type="Proteomes" id="UP000226357"/>
    </source>
</evidence>
<feature type="domain" description="NERD" evidence="1">
    <location>
        <begin position="41"/>
        <end position="157"/>
    </location>
</feature>
<name>A0AA44TG91_BACCE</name>
<dbReference type="Proteomes" id="UP000226357">
    <property type="component" value="Unassembled WGS sequence"/>
</dbReference>
<comment type="caution">
    <text evidence="2">The sequence shown here is derived from an EMBL/GenBank/DDBJ whole genome shotgun (WGS) entry which is preliminary data.</text>
</comment>
<evidence type="ECO:0000313" key="2">
    <source>
        <dbReference type="EMBL" id="PFS06765.1"/>
    </source>
</evidence>
<dbReference type="RefSeq" id="WP_000635709.1">
    <property type="nucleotide sequence ID" value="NZ_NUPQ01000029.1"/>
</dbReference>
<gene>
    <name evidence="2" type="ORF">COK38_02700</name>
</gene>
<evidence type="ECO:0000259" key="1">
    <source>
        <dbReference type="PROSITE" id="PS50965"/>
    </source>
</evidence>
<sequence length="322" mass="37547">MIVKERKKPVYLRQLEALLRRLPTNHPKRDIISEKFAKHKAGYKGEQAIDYPLSFLPNREYNILHDIRLFAQDHYFQIDTLIISSHFILFPEIKNIMGTLLFDTEFHQLIRISEQKSEGFPDPLLQVKRQEMQLQTWLHSHGFSNLPIESLVVISTPRTIVKTSCHNQELPQKITHSANIPNKIKQLESVYVKKRLSVKKQQKLVQHIMMEHSPLQQDLLEQYSITKDELLRGVQCSKCMFISMVKVRGGWHCTKCNAFSKEAHKYAVQDYALLLGTTVTNKELKGFLNVESSSVVKRLMKMMELPYTGDNKGRRYDLKSLD</sequence>
<protein>
    <submittedName>
        <fullName evidence="2">Nuclease</fullName>
    </submittedName>
</protein>
<reference evidence="2 3" key="1">
    <citation type="submission" date="2017-09" db="EMBL/GenBank/DDBJ databases">
        <title>Large-scale bioinformatics analysis of Bacillus genomes uncovers conserved roles of natural products in bacterial physiology.</title>
        <authorList>
            <consortium name="Agbiome Team Llc"/>
            <person name="Bleich R.M."/>
            <person name="Grubbs K.J."/>
            <person name="Santa Maria K.C."/>
            <person name="Allen S.E."/>
            <person name="Farag S."/>
            <person name="Shank E.A."/>
            <person name="Bowers A."/>
        </authorList>
    </citation>
    <scope>NUCLEOTIDE SEQUENCE [LARGE SCALE GENOMIC DNA]</scope>
    <source>
        <strain evidence="2 3">AFS067272</strain>
    </source>
</reference>
<dbReference type="InterPro" id="IPR011528">
    <property type="entry name" value="NERD"/>
</dbReference>
<dbReference type="AlphaFoldDB" id="A0AA44TG91"/>
<organism evidence="2 3">
    <name type="scientific">Bacillus cereus</name>
    <dbReference type="NCBI Taxonomy" id="1396"/>
    <lineage>
        <taxon>Bacteria</taxon>
        <taxon>Bacillati</taxon>
        <taxon>Bacillota</taxon>
        <taxon>Bacilli</taxon>
        <taxon>Bacillales</taxon>
        <taxon>Bacillaceae</taxon>
        <taxon>Bacillus</taxon>
        <taxon>Bacillus cereus group</taxon>
    </lineage>
</organism>
<dbReference type="PROSITE" id="PS50965">
    <property type="entry name" value="NERD"/>
    <property type="match status" value="1"/>
</dbReference>
<proteinExistence type="predicted"/>